<keyword evidence="10 14" id="KW-0139">CF(1)</keyword>
<evidence type="ECO:0000313" key="21">
    <source>
        <dbReference type="Proteomes" id="UP000886607"/>
    </source>
</evidence>
<dbReference type="GO" id="GO:0005524">
    <property type="term" value="F:ATP binding"/>
    <property type="evidence" value="ECO:0007669"/>
    <property type="project" value="UniProtKB-UniRule"/>
</dbReference>
<dbReference type="FunFam" id="1.20.5.440:FF:000001">
    <property type="entry name" value="ATP synthase epsilon chain"/>
    <property type="match status" value="1"/>
</dbReference>
<evidence type="ECO:0000256" key="5">
    <source>
        <dbReference type="ARBA" id="ARBA00022448"/>
    </source>
</evidence>
<dbReference type="NCBIfam" id="NF001846">
    <property type="entry name" value="PRK00571.1-3"/>
    <property type="match status" value="1"/>
</dbReference>
<dbReference type="SUPFAM" id="SSF51344">
    <property type="entry name" value="Epsilon subunit of F1F0-ATP synthase N-terminal domain"/>
    <property type="match status" value="1"/>
</dbReference>
<gene>
    <name evidence="14 19" type="primary">atpC</name>
    <name evidence="18" type="ORF">TK11N_17140</name>
    <name evidence="19" type="ORF">TK2N_16880</name>
</gene>
<dbReference type="InterPro" id="IPR020546">
    <property type="entry name" value="ATP_synth_F1_dsu/esu_N"/>
</dbReference>
<name>A0AAN4ZNX9_9ENTE</name>
<feature type="domain" description="ATP synthase epsilon subunit C-terminal" evidence="16">
    <location>
        <begin position="91"/>
        <end position="138"/>
    </location>
</feature>
<evidence type="ECO:0000256" key="3">
    <source>
        <dbReference type="ARBA" id="ARBA00005712"/>
    </source>
</evidence>
<evidence type="ECO:0000256" key="7">
    <source>
        <dbReference type="ARBA" id="ARBA00022781"/>
    </source>
</evidence>
<dbReference type="Pfam" id="PF00401">
    <property type="entry name" value="ATP-synt_DE"/>
    <property type="match status" value="1"/>
</dbReference>
<dbReference type="GO" id="GO:0045259">
    <property type="term" value="C:proton-transporting ATP synthase complex"/>
    <property type="evidence" value="ECO:0007669"/>
    <property type="project" value="UniProtKB-KW"/>
</dbReference>
<proteinExistence type="inferred from homology"/>
<dbReference type="CDD" id="cd12152">
    <property type="entry name" value="F1-ATPase_delta"/>
    <property type="match status" value="1"/>
</dbReference>
<dbReference type="GO" id="GO:0005886">
    <property type="term" value="C:plasma membrane"/>
    <property type="evidence" value="ECO:0007669"/>
    <property type="project" value="UniProtKB-SubCell"/>
</dbReference>
<dbReference type="HAMAP" id="MF_00530">
    <property type="entry name" value="ATP_synth_epsil_bac"/>
    <property type="match status" value="1"/>
</dbReference>
<evidence type="ECO:0000256" key="6">
    <source>
        <dbReference type="ARBA" id="ARBA00022475"/>
    </source>
</evidence>
<dbReference type="Gene3D" id="2.60.15.10">
    <property type="entry name" value="F0F1 ATP synthase delta/epsilon subunit, N-terminal"/>
    <property type="match status" value="1"/>
</dbReference>
<dbReference type="InterPro" id="IPR020547">
    <property type="entry name" value="ATP_synth_F1_esu_C"/>
</dbReference>
<feature type="domain" description="ATP synthase F1 complex delta/epsilon subunit N-terminal" evidence="17">
    <location>
        <begin position="5"/>
        <end position="86"/>
    </location>
</feature>
<accession>A0AAN4ZNX9</accession>
<reference evidence="19" key="2">
    <citation type="journal article" date="2020" name="Int. Dairy J.">
        <title>Lactic acid bacterial diversity in Brie cheese focusing on salt concentration and pH of isolation medium and characterisation of halophilic and alkaliphilic lactic acid bacterial isolates.</title>
        <authorList>
            <person name="Unno R."/>
            <person name="Matsutani M."/>
            <person name="Suzuki T."/>
            <person name="Kodama K."/>
            <person name="Matsushita H."/>
            <person name="Yamasato K."/>
            <person name="Koizumi Y."/>
            <person name="Ishikawa M."/>
        </authorList>
    </citation>
    <scope>NUCLEOTIDE SEQUENCE</scope>
    <source>
        <strain evidence="19">7C1</strain>
        <strain evidence="18">8C4</strain>
    </source>
</reference>
<protein>
    <recommendedName>
        <fullName evidence="4 14">ATP synthase epsilon chain</fullName>
    </recommendedName>
    <alternativeName>
        <fullName evidence="13 14">ATP synthase F1 sector epsilon subunit</fullName>
    </alternativeName>
    <alternativeName>
        <fullName evidence="12 14">F-ATPase epsilon subunit</fullName>
    </alternativeName>
</protein>
<comment type="subcellular location">
    <subcellularLocation>
        <location evidence="2 14">Cell membrane</location>
        <topology evidence="2 14">Peripheral membrane protein</topology>
    </subcellularLocation>
</comment>
<dbReference type="PANTHER" id="PTHR13822:SF10">
    <property type="entry name" value="ATP SYNTHASE EPSILON CHAIN, CHLOROPLASTIC"/>
    <property type="match status" value="1"/>
</dbReference>
<dbReference type="RefSeq" id="WP_202584165.1">
    <property type="nucleotide sequence ID" value="NZ_BKBO01000027.1"/>
</dbReference>
<keyword evidence="7 14" id="KW-0375">Hydrogen ion transport</keyword>
<organism evidence="19 20">
    <name type="scientific">Tetragenococcus koreensis</name>
    <dbReference type="NCBI Taxonomy" id="290335"/>
    <lineage>
        <taxon>Bacteria</taxon>
        <taxon>Bacillati</taxon>
        <taxon>Bacillota</taxon>
        <taxon>Bacilli</taxon>
        <taxon>Lactobacillales</taxon>
        <taxon>Enterococcaceae</taxon>
        <taxon>Tetragenococcus</taxon>
    </lineage>
</organism>
<keyword evidence="11 14" id="KW-0066">ATP synthesis</keyword>
<dbReference type="EMBL" id="BKBQ01000026">
    <property type="protein sequence ID" value="GEQ54844.1"/>
    <property type="molecule type" value="Genomic_DNA"/>
</dbReference>
<evidence type="ECO:0000256" key="11">
    <source>
        <dbReference type="ARBA" id="ARBA00023310"/>
    </source>
</evidence>
<evidence type="ECO:0000259" key="17">
    <source>
        <dbReference type="Pfam" id="PF02823"/>
    </source>
</evidence>
<dbReference type="AlphaFoldDB" id="A0AAN4ZNX9"/>
<evidence type="ECO:0000259" key="16">
    <source>
        <dbReference type="Pfam" id="PF00401"/>
    </source>
</evidence>
<dbReference type="Pfam" id="PF02823">
    <property type="entry name" value="ATP-synt_DE_N"/>
    <property type="match status" value="1"/>
</dbReference>
<evidence type="ECO:0000313" key="19">
    <source>
        <dbReference type="EMBL" id="GEQ54844.1"/>
    </source>
</evidence>
<dbReference type="NCBIfam" id="TIGR01216">
    <property type="entry name" value="ATP_synt_epsi"/>
    <property type="match status" value="1"/>
</dbReference>
<evidence type="ECO:0000256" key="12">
    <source>
        <dbReference type="ARBA" id="ARBA00030215"/>
    </source>
</evidence>
<evidence type="ECO:0000256" key="13">
    <source>
        <dbReference type="ARBA" id="ARBA00031795"/>
    </source>
</evidence>
<sequence length="140" mass="15630">MEQYLTVNVVTPNGLVFDHHAEKVVAVTTNGELGILANHAPIIAPLDIEEVRVKRIDSENHTNWVAVNGGVIEVRDNVVTIIADSAERARDIDVTRAQRAKQRAEESIEKAKESTDVDELRRAEVALHRALNRINVSEHR</sequence>
<comment type="caution">
    <text evidence="19">The sequence shown here is derived from an EMBL/GenBank/DDBJ whole genome shotgun (WGS) entry which is preliminary data.</text>
</comment>
<reference evidence="19" key="1">
    <citation type="submission" date="2019-08" db="EMBL/GenBank/DDBJ databases">
        <authorList>
            <person name="Ishikawa M."/>
            <person name="Suzuki T."/>
            <person name="Matsutani M."/>
        </authorList>
    </citation>
    <scope>NUCLEOTIDE SEQUENCE</scope>
    <source>
        <strain evidence="19">7C1</strain>
        <strain evidence="18">8C4</strain>
    </source>
</reference>
<dbReference type="PANTHER" id="PTHR13822">
    <property type="entry name" value="ATP SYNTHASE DELTA/EPSILON CHAIN"/>
    <property type="match status" value="1"/>
</dbReference>
<dbReference type="GO" id="GO:0046933">
    <property type="term" value="F:proton-transporting ATP synthase activity, rotational mechanism"/>
    <property type="evidence" value="ECO:0007669"/>
    <property type="project" value="UniProtKB-UniRule"/>
</dbReference>
<dbReference type="InterPro" id="IPR036771">
    <property type="entry name" value="ATPsynth_dsu/esu_N"/>
</dbReference>
<evidence type="ECO:0000313" key="20">
    <source>
        <dbReference type="Proteomes" id="UP000886597"/>
    </source>
</evidence>
<evidence type="ECO:0000256" key="1">
    <source>
        <dbReference type="ARBA" id="ARBA00003543"/>
    </source>
</evidence>
<evidence type="ECO:0000313" key="18">
    <source>
        <dbReference type="EMBL" id="GEQ49862.1"/>
    </source>
</evidence>
<dbReference type="SUPFAM" id="SSF46604">
    <property type="entry name" value="Epsilon subunit of F1F0-ATP synthase C-terminal domain"/>
    <property type="match status" value="1"/>
</dbReference>
<dbReference type="InterPro" id="IPR001469">
    <property type="entry name" value="ATP_synth_F1_dsu/esu"/>
</dbReference>
<keyword evidence="21" id="KW-1185">Reference proteome</keyword>
<keyword evidence="5 14" id="KW-0813">Transport</keyword>
<comment type="similarity">
    <text evidence="3 14 15">Belongs to the ATPase epsilon chain family.</text>
</comment>
<evidence type="ECO:0000256" key="14">
    <source>
        <dbReference type="HAMAP-Rule" id="MF_00530"/>
    </source>
</evidence>
<dbReference type="Proteomes" id="UP000886607">
    <property type="component" value="Unassembled WGS sequence"/>
</dbReference>
<comment type="subunit">
    <text evidence="14 15">F-type ATPases have 2 components, CF(1) - the catalytic core - and CF(0) - the membrane proton channel. CF(1) has five subunits: alpha(3), beta(3), gamma(1), delta(1), epsilon(1). CF(0) has three main subunits: a, b and c.</text>
</comment>
<dbReference type="Proteomes" id="UP000886597">
    <property type="component" value="Unassembled WGS sequence"/>
</dbReference>
<evidence type="ECO:0000256" key="9">
    <source>
        <dbReference type="ARBA" id="ARBA00023136"/>
    </source>
</evidence>
<comment type="function">
    <text evidence="1 14">Produces ATP from ADP in the presence of a proton gradient across the membrane.</text>
</comment>
<dbReference type="Gene3D" id="1.20.5.440">
    <property type="entry name" value="ATP synthase delta/epsilon subunit, C-terminal domain"/>
    <property type="match status" value="1"/>
</dbReference>
<dbReference type="InterPro" id="IPR036794">
    <property type="entry name" value="ATP_F1_dsu/esu_C_sf"/>
</dbReference>
<keyword evidence="6 14" id="KW-1003">Cell membrane</keyword>
<keyword evidence="9 14" id="KW-0472">Membrane</keyword>
<evidence type="ECO:0000256" key="2">
    <source>
        <dbReference type="ARBA" id="ARBA00004202"/>
    </source>
</evidence>
<evidence type="ECO:0000256" key="10">
    <source>
        <dbReference type="ARBA" id="ARBA00023196"/>
    </source>
</evidence>
<keyword evidence="8 14" id="KW-0406">Ion transport</keyword>
<dbReference type="EMBL" id="BKBO01000027">
    <property type="protein sequence ID" value="GEQ49862.1"/>
    <property type="molecule type" value="Genomic_DNA"/>
</dbReference>
<evidence type="ECO:0000256" key="8">
    <source>
        <dbReference type="ARBA" id="ARBA00023065"/>
    </source>
</evidence>
<evidence type="ECO:0000256" key="4">
    <source>
        <dbReference type="ARBA" id="ARBA00014480"/>
    </source>
</evidence>
<evidence type="ECO:0000256" key="15">
    <source>
        <dbReference type="RuleBase" id="RU003656"/>
    </source>
</evidence>